<accession>A0A081PD72</accession>
<keyword evidence="7" id="KW-1185">Reference proteome</keyword>
<dbReference type="InterPro" id="IPR041700">
    <property type="entry name" value="OMP_b-brl_3"/>
</dbReference>
<dbReference type="SUPFAM" id="SSF49452">
    <property type="entry name" value="Starch-binding domain-like"/>
    <property type="match status" value="1"/>
</dbReference>
<organism evidence="6 7">
    <name type="scientific">Pedobacter antarcticus 4BY</name>
    <dbReference type="NCBI Taxonomy" id="1358423"/>
    <lineage>
        <taxon>Bacteria</taxon>
        <taxon>Pseudomonadati</taxon>
        <taxon>Bacteroidota</taxon>
        <taxon>Sphingobacteriia</taxon>
        <taxon>Sphingobacteriales</taxon>
        <taxon>Sphingobacteriaceae</taxon>
        <taxon>Pedobacter</taxon>
    </lineage>
</organism>
<evidence type="ECO:0000313" key="6">
    <source>
        <dbReference type="EMBL" id="KEQ28645.1"/>
    </source>
</evidence>
<evidence type="ECO:0000256" key="1">
    <source>
        <dbReference type="ARBA" id="ARBA00004442"/>
    </source>
</evidence>
<dbReference type="AlphaFoldDB" id="A0A081PD72"/>
<dbReference type="OrthoDB" id="724695at2"/>
<feature type="chain" id="PRO_5001761752" description="Outer membrane protein beta-barrel domain-containing protein" evidence="4">
    <location>
        <begin position="39"/>
        <end position="811"/>
    </location>
</feature>
<evidence type="ECO:0000256" key="3">
    <source>
        <dbReference type="ARBA" id="ARBA00023237"/>
    </source>
</evidence>
<keyword evidence="3" id="KW-0998">Cell outer membrane</keyword>
<dbReference type="PANTHER" id="PTHR40980">
    <property type="entry name" value="PLUG DOMAIN-CONTAINING PROTEIN"/>
    <property type="match status" value="1"/>
</dbReference>
<evidence type="ECO:0000259" key="5">
    <source>
        <dbReference type="Pfam" id="PF14905"/>
    </source>
</evidence>
<dbReference type="Proteomes" id="UP000028007">
    <property type="component" value="Unassembled WGS sequence"/>
</dbReference>
<dbReference type="SUPFAM" id="SSF56935">
    <property type="entry name" value="Porins"/>
    <property type="match status" value="1"/>
</dbReference>
<keyword evidence="4" id="KW-0732">Signal</keyword>
<evidence type="ECO:0000256" key="2">
    <source>
        <dbReference type="ARBA" id="ARBA00023136"/>
    </source>
</evidence>
<dbReference type="Pfam" id="PF13620">
    <property type="entry name" value="CarboxypepD_reg"/>
    <property type="match status" value="1"/>
</dbReference>
<dbReference type="InterPro" id="IPR013784">
    <property type="entry name" value="Carb-bd-like_fold"/>
</dbReference>
<reference evidence="6 7" key="1">
    <citation type="journal article" date="1992" name="Int. J. Syst. Bacteriol.">
        <title>Sphingobacterium antarcticus sp. nov. a Psychrotrophic Bacterium from the Soils of Schirmacher Oasis, Antarctica.</title>
        <authorList>
            <person name="Shivaji S."/>
            <person name="Ray M.K."/>
            <person name="Rao N.S."/>
            <person name="Saiserr L."/>
            <person name="Jagannadham M.V."/>
            <person name="Kumar G.S."/>
            <person name="Reddy G."/>
            <person name="Bhargava P.M."/>
        </authorList>
    </citation>
    <scope>NUCLEOTIDE SEQUENCE [LARGE SCALE GENOMIC DNA]</scope>
    <source>
        <strain evidence="6 7">4BY</strain>
    </source>
</reference>
<dbReference type="Gene3D" id="2.60.40.1120">
    <property type="entry name" value="Carboxypeptidase-like, regulatory domain"/>
    <property type="match status" value="1"/>
</dbReference>
<dbReference type="GO" id="GO:0009279">
    <property type="term" value="C:cell outer membrane"/>
    <property type="evidence" value="ECO:0007669"/>
    <property type="project" value="UniProtKB-SubCell"/>
</dbReference>
<gene>
    <name evidence="6" type="ORF">N180_04405</name>
</gene>
<dbReference type="eggNOG" id="COG4771">
    <property type="taxonomic scope" value="Bacteria"/>
</dbReference>
<keyword evidence="2" id="KW-0472">Membrane</keyword>
<protein>
    <recommendedName>
        <fullName evidence="5">Outer membrane protein beta-barrel domain-containing protein</fullName>
    </recommendedName>
</protein>
<evidence type="ECO:0000313" key="7">
    <source>
        <dbReference type="Proteomes" id="UP000028007"/>
    </source>
</evidence>
<sequence>MFGFVKIPNIMPFKSLKSASLFFLPGFILLFSAMFVSAQDNTGTVTGEVVDENSVSLPFVQVTLKSSRDSTKVKALLANDKGQFVFKAATGKYFVELKMMGYGTVYSKVFNVVSGESSELGKIQLNPITTQLAGVNISAELPFVERRADKLIVNLNGLGSGAPMMEVMNQLPGVVVTPDDRITLNGKSVQIYMDGKATTLSSEALAGLLKGTSSSAIQKVELIAQPSAKYDAAGNGAIINIIRKRNYKAGLNGNIYVGGGNGTFGKANGGINLNYKGKAYNLLLNLDYNYNKYFYNSYIVSTVFNGDMPSQYVSDVKSDRTNANYTPNLGIDFYLSKRTTLSASVKPGFQHFSRDGVADIYSTQAGVASTQSQFLNRVDIRATNFSSGLRLQHQIDTVGRELTIDLDYYRYGNYNDQNNRSIAFDPALDLPSVIAQDRVFDIYAFKMDYSHPLKNGYQLEMGVKTSYVNSDNSNFYQDQNSSQTDLFNYDESISAVYLTYGHTGKAFSYLLGVRGEYTHGQGEQQFGTNRFTRSYFQPFPSLHFDYKITKNQNLTLGINKRIERPGYESLNPLVRIISSNNLQQGNPTLKPVIAYNADLWYGFKNALFLGLTYSYSLDDFTSVSIPLQDGITTTLPGNADYSNYYTLQAMYGKQVLPWWYTSSNAILSKRSFKGVVNGNLLESDGIASLSATSYNSFSLSKNFSVMFLFNYRGKSVDRTITNQAFAYLTAGVRHQFLNKRASVQLNFMDVFKSYRNYYQQNSGTVQQLWRNQFETRMAKLNFSYNFGGTIKTIKKSNGAEDEKKRSTVNEN</sequence>
<dbReference type="EMBL" id="JNFF01000110">
    <property type="protein sequence ID" value="KEQ28645.1"/>
    <property type="molecule type" value="Genomic_DNA"/>
</dbReference>
<dbReference type="GO" id="GO:0030246">
    <property type="term" value="F:carbohydrate binding"/>
    <property type="evidence" value="ECO:0007669"/>
    <property type="project" value="InterPro"/>
</dbReference>
<dbReference type="Gene3D" id="2.40.170.20">
    <property type="entry name" value="TonB-dependent receptor, beta-barrel domain"/>
    <property type="match status" value="1"/>
</dbReference>
<evidence type="ECO:0000256" key="4">
    <source>
        <dbReference type="SAM" id="SignalP"/>
    </source>
</evidence>
<dbReference type="InterPro" id="IPR036942">
    <property type="entry name" value="Beta-barrel_TonB_sf"/>
</dbReference>
<comment type="subcellular location">
    <subcellularLocation>
        <location evidence="1">Cell outer membrane</location>
    </subcellularLocation>
</comment>
<proteinExistence type="predicted"/>
<feature type="domain" description="Outer membrane protein beta-barrel" evidence="5">
    <location>
        <begin position="393"/>
        <end position="784"/>
    </location>
</feature>
<comment type="caution">
    <text evidence="6">The sequence shown here is derived from an EMBL/GenBank/DDBJ whole genome shotgun (WGS) entry which is preliminary data.</text>
</comment>
<dbReference type="PANTHER" id="PTHR40980:SF4">
    <property type="entry name" value="TONB-DEPENDENT RECEPTOR-LIKE BETA-BARREL DOMAIN-CONTAINING PROTEIN"/>
    <property type="match status" value="1"/>
</dbReference>
<dbReference type="Pfam" id="PF14905">
    <property type="entry name" value="OMP_b-brl_3"/>
    <property type="match status" value="1"/>
</dbReference>
<name>A0A081PD72_9SPHI</name>
<feature type="signal peptide" evidence="4">
    <location>
        <begin position="1"/>
        <end position="38"/>
    </location>
</feature>